<evidence type="ECO:0000313" key="2">
    <source>
        <dbReference type="EMBL" id="JAT07235.1"/>
    </source>
</evidence>
<feature type="non-terminal residue" evidence="2">
    <location>
        <position position="204"/>
    </location>
</feature>
<protein>
    <submittedName>
        <fullName evidence="2">Uncharacterized protein</fullName>
    </submittedName>
</protein>
<dbReference type="EMBL" id="GECU01000472">
    <property type="protein sequence ID" value="JAT07235.1"/>
    <property type="molecule type" value="Transcribed_RNA"/>
</dbReference>
<dbReference type="SUPFAM" id="SSF116742">
    <property type="entry name" value="eIF2alpha middle domain-like"/>
    <property type="match status" value="1"/>
</dbReference>
<dbReference type="Gene3D" id="1.10.150.190">
    <property type="entry name" value="Translation initiation factor 2, subunit 1, domain 2"/>
    <property type="match status" value="1"/>
</dbReference>
<sequence>QVLKVDRATGYIDLSLKSVGEAEEKECLERAKKNKLAYQIMQRAAKLASVPVADLYEELGYARAAEYGSLHGYFVRAREDARVLDDSRYGEYFKKVIDEGFKPPSYKVRIDVDVSNPVDGISAIRGAFMEVLKSHPELEIALLRTPTYSMTRISPCKEEAFRAVNDAAEIVKNHSEMHGGTFTIVSPARVYGEKSRYMLLEDRN</sequence>
<accession>A0A1B6K756</accession>
<proteinExistence type="predicted"/>
<dbReference type="InterPro" id="IPR024054">
    <property type="entry name" value="TIF2_asu_middle_sf"/>
</dbReference>
<dbReference type="GO" id="GO:0003723">
    <property type="term" value="F:RNA binding"/>
    <property type="evidence" value="ECO:0007669"/>
    <property type="project" value="InterPro"/>
</dbReference>
<dbReference type="InterPro" id="IPR011488">
    <property type="entry name" value="TIF_2_asu"/>
</dbReference>
<dbReference type="Gene3D" id="3.30.70.1130">
    <property type="entry name" value="EIF_2_alpha"/>
    <property type="match status" value="1"/>
</dbReference>
<gene>
    <name evidence="2" type="ORF">g.55918</name>
</gene>
<name>A0A1B6K756_9HEMI</name>
<keyword evidence="1" id="KW-0648">Protein biosynthesis</keyword>
<dbReference type="PANTHER" id="PTHR10602:SF0">
    <property type="entry name" value="EUKARYOTIC TRANSLATION INITIATION FACTOR 2 SUBUNIT 1"/>
    <property type="match status" value="1"/>
</dbReference>
<reference evidence="2" key="1">
    <citation type="submission" date="2015-11" db="EMBL/GenBank/DDBJ databases">
        <title>De novo transcriptome assembly of four potential Pierce s Disease insect vectors from Arizona vineyards.</title>
        <authorList>
            <person name="Tassone E.E."/>
        </authorList>
    </citation>
    <scope>NUCLEOTIDE SEQUENCE</scope>
</reference>
<feature type="non-terminal residue" evidence="2">
    <location>
        <position position="1"/>
    </location>
</feature>
<dbReference type="GO" id="GO:0003743">
    <property type="term" value="F:translation initiation factor activity"/>
    <property type="evidence" value="ECO:0007669"/>
    <property type="project" value="InterPro"/>
</dbReference>
<dbReference type="AlphaFoldDB" id="A0A1B6K756"/>
<dbReference type="GO" id="GO:0043022">
    <property type="term" value="F:ribosome binding"/>
    <property type="evidence" value="ECO:0007669"/>
    <property type="project" value="TreeGrafter"/>
</dbReference>
<dbReference type="InterPro" id="IPR024055">
    <property type="entry name" value="TIF2_asu_C"/>
</dbReference>
<dbReference type="PANTHER" id="PTHR10602">
    <property type="entry name" value="EUKARYOTIC TRANSLATION INITIATION FACTOR 2 SUBUNIT 1"/>
    <property type="match status" value="1"/>
</dbReference>
<evidence type="ECO:0000256" key="1">
    <source>
        <dbReference type="ARBA" id="ARBA00022917"/>
    </source>
</evidence>
<organism evidence="2">
    <name type="scientific">Homalodisca liturata</name>
    <dbReference type="NCBI Taxonomy" id="320908"/>
    <lineage>
        <taxon>Eukaryota</taxon>
        <taxon>Metazoa</taxon>
        <taxon>Ecdysozoa</taxon>
        <taxon>Arthropoda</taxon>
        <taxon>Hexapoda</taxon>
        <taxon>Insecta</taxon>
        <taxon>Pterygota</taxon>
        <taxon>Neoptera</taxon>
        <taxon>Paraneoptera</taxon>
        <taxon>Hemiptera</taxon>
        <taxon>Auchenorrhyncha</taxon>
        <taxon>Membracoidea</taxon>
        <taxon>Cicadellidae</taxon>
        <taxon>Cicadellinae</taxon>
        <taxon>Proconiini</taxon>
        <taxon>Homalodisca</taxon>
    </lineage>
</organism>
<dbReference type="Pfam" id="PF07541">
    <property type="entry name" value="EIF_2_alpha"/>
    <property type="match status" value="1"/>
</dbReference>
<dbReference type="SUPFAM" id="SSF110993">
    <property type="entry name" value="eIF-2-alpha, C-terminal domain"/>
    <property type="match status" value="1"/>
</dbReference>